<evidence type="ECO:0000256" key="4">
    <source>
        <dbReference type="ARBA" id="ARBA00022475"/>
    </source>
</evidence>
<comment type="subcellular location">
    <subcellularLocation>
        <location evidence="1">Cell inner membrane</location>
        <topology evidence="1">Peripheral membrane protein</topology>
    </subcellularLocation>
</comment>
<comment type="catalytic activity">
    <reaction evidence="9">
        <text>a dipeptide(out) + ATP + H2O = a dipeptide(in) + ADP + phosphate + H(+)</text>
        <dbReference type="Rhea" id="RHEA:23120"/>
        <dbReference type="ChEBI" id="CHEBI:15377"/>
        <dbReference type="ChEBI" id="CHEBI:15378"/>
        <dbReference type="ChEBI" id="CHEBI:30616"/>
        <dbReference type="ChEBI" id="CHEBI:43474"/>
        <dbReference type="ChEBI" id="CHEBI:90799"/>
        <dbReference type="ChEBI" id="CHEBI:456216"/>
        <dbReference type="EC" id="7.4.2.9"/>
    </reaction>
</comment>
<dbReference type="PROSITE" id="PS00211">
    <property type="entry name" value="ABC_TRANSPORTER_1"/>
    <property type="match status" value="1"/>
</dbReference>
<dbReference type="OrthoDB" id="9784450at2"/>
<keyword evidence="12" id="KW-1185">Reference proteome</keyword>
<keyword evidence="6 11" id="KW-0067">ATP-binding</keyword>
<dbReference type="PANTHER" id="PTHR43297">
    <property type="entry name" value="OLIGOPEPTIDE TRANSPORT ATP-BINDING PROTEIN APPD"/>
    <property type="match status" value="1"/>
</dbReference>
<dbReference type="EMBL" id="PYMC01000001">
    <property type="protein sequence ID" value="PSW07169.1"/>
    <property type="molecule type" value="Genomic_DNA"/>
</dbReference>
<dbReference type="GO" id="GO:0055085">
    <property type="term" value="P:transmembrane transport"/>
    <property type="evidence" value="ECO:0007669"/>
    <property type="project" value="UniProtKB-ARBA"/>
</dbReference>
<evidence type="ECO:0000256" key="3">
    <source>
        <dbReference type="ARBA" id="ARBA00022448"/>
    </source>
</evidence>
<evidence type="ECO:0000256" key="7">
    <source>
        <dbReference type="ARBA" id="ARBA00023136"/>
    </source>
</evidence>
<dbReference type="Gene3D" id="3.40.50.300">
    <property type="entry name" value="P-loop containing nucleotide triphosphate hydrolases"/>
    <property type="match status" value="1"/>
</dbReference>
<gene>
    <name evidence="11" type="ORF">C9I89_00085</name>
</gene>
<feature type="domain" description="ABC transporter" evidence="10">
    <location>
        <begin position="8"/>
        <end position="259"/>
    </location>
</feature>
<comment type="caution">
    <text evidence="11">The sequence shown here is derived from an EMBL/GenBank/DDBJ whole genome shotgun (WGS) entry which is preliminary data.</text>
</comment>
<evidence type="ECO:0000259" key="10">
    <source>
        <dbReference type="PROSITE" id="PS50893"/>
    </source>
</evidence>
<dbReference type="AlphaFoldDB" id="A0A2T3N3U9"/>
<keyword evidence="7" id="KW-0472">Membrane</keyword>
<evidence type="ECO:0000256" key="1">
    <source>
        <dbReference type="ARBA" id="ARBA00004417"/>
    </source>
</evidence>
<sequence>MSEQTPLLSVDNLTVEFKTDKGTVRAINGVNFKVMPGETVAIVGESGCGKSVSSLSIMGLVPSPPGKIVDGSITFKGRELVGLSEKEYRKVRGNEISMIFQEPMTALNPVLKISTQMVDVIRLHNDVSKKQARRQAIEMLDTVGIPSPEKRIDQYPHELSGGMRQRVMIAMALSCGPDLLLADEPTTALDVTIQAQVMDEMVRLQKELNMAVILVTHDLGVVAESCQRVVVMYCGQIIEEGPVEAIFANPKHPYTKGLLESIPVVRDKKVSRLPTIRGVVPDLLHLPDGCRFADRCDKAHARCHKAIPELGGCEIHKVACFSPNGDTQ</sequence>
<accession>A0A2T3N3U9</accession>
<dbReference type="Pfam" id="PF08352">
    <property type="entry name" value="oligo_HPY"/>
    <property type="match status" value="1"/>
</dbReference>
<evidence type="ECO:0000256" key="2">
    <source>
        <dbReference type="ARBA" id="ARBA00005417"/>
    </source>
</evidence>
<evidence type="ECO:0000313" key="12">
    <source>
        <dbReference type="Proteomes" id="UP000240904"/>
    </source>
</evidence>
<dbReference type="NCBIfam" id="TIGR01727">
    <property type="entry name" value="oligo_HPY"/>
    <property type="match status" value="1"/>
</dbReference>
<evidence type="ECO:0000256" key="5">
    <source>
        <dbReference type="ARBA" id="ARBA00022741"/>
    </source>
</evidence>
<keyword evidence="4" id="KW-1003">Cell membrane</keyword>
<evidence type="ECO:0000256" key="6">
    <source>
        <dbReference type="ARBA" id="ARBA00022840"/>
    </source>
</evidence>
<dbReference type="GO" id="GO:0005886">
    <property type="term" value="C:plasma membrane"/>
    <property type="evidence" value="ECO:0007669"/>
    <property type="project" value="UniProtKB-SubCell"/>
</dbReference>
<dbReference type="InterPro" id="IPR027417">
    <property type="entry name" value="P-loop_NTPase"/>
</dbReference>
<keyword evidence="3" id="KW-0813">Transport</keyword>
<evidence type="ECO:0000256" key="9">
    <source>
        <dbReference type="ARBA" id="ARBA00047356"/>
    </source>
</evidence>
<dbReference type="FunFam" id="3.40.50.300:FF:000016">
    <property type="entry name" value="Oligopeptide ABC transporter ATP-binding component"/>
    <property type="match status" value="1"/>
</dbReference>
<dbReference type="RefSeq" id="WP_107281322.1">
    <property type="nucleotide sequence ID" value="NZ_PYMC01000001.1"/>
</dbReference>
<proteinExistence type="inferred from homology"/>
<dbReference type="InterPro" id="IPR017871">
    <property type="entry name" value="ABC_transporter-like_CS"/>
</dbReference>
<dbReference type="CDD" id="cd03257">
    <property type="entry name" value="ABC_NikE_OppD_transporters"/>
    <property type="match status" value="1"/>
</dbReference>
<evidence type="ECO:0000256" key="8">
    <source>
        <dbReference type="ARBA" id="ARBA00038852"/>
    </source>
</evidence>
<dbReference type="SMART" id="SM00382">
    <property type="entry name" value="AAA"/>
    <property type="match status" value="1"/>
</dbReference>
<protein>
    <recommendedName>
        <fullName evidence="8">ABC-type dipeptide transporter</fullName>
        <ecNumber evidence="8">7.4.2.9</ecNumber>
    </recommendedName>
</protein>
<dbReference type="InterPro" id="IPR003593">
    <property type="entry name" value="AAA+_ATPase"/>
</dbReference>
<dbReference type="EC" id="7.4.2.9" evidence="8"/>
<dbReference type="PANTHER" id="PTHR43297:SF2">
    <property type="entry name" value="DIPEPTIDE TRANSPORT ATP-BINDING PROTEIN DPPD"/>
    <property type="match status" value="1"/>
</dbReference>
<comment type="similarity">
    <text evidence="2">Belongs to the ABC transporter superfamily.</text>
</comment>
<keyword evidence="5" id="KW-0547">Nucleotide-binding</keyword>
<name>A0A2T3N3U9_9GAMM</name>
<dbReference type="GO" id="GO:0016887">
    <property type="term" value="F:ATP hydrolysis activity"/>
    <property type="evidence" value="ECO:0007669"/>
    <property type="project" value="InterPro"/>
</dbReference>
<dbReference type="Proteomes" id="UP000240904">
    <property type="component" value="Unassembled WGS sequence"/>
</dbReference>
<dbReference type="PROSITE" id="PS50893">
    <property type="entry name" value="ABC_TRANSPORTER_2"/>
    <property type="match status" value="1"/>
</dbReference>
<dbReference type="GO" id="GO:0015833">
    <property type="term" value="P:peptide transport"/>
    <property type="evidence" value="ECO:0007669"/>
    <property type="project" value="InterPro"/>
</dbReference>
<dbReference type="SUPFAM" id="SSF52540">
    <property type="entry name" value="P-loop containing nucleoside triphosphate hydrolases"/>
    <property type="match status" value="1"/>
</dbReference>
<organism evidence="11 12">
    <name type="scientific">Photobacterium lipolyticum</name>
    <dbReference type="NCBI Taxonomy" id="266810"/>
    <lineage>
        <taxon>Bacteria</taxon>
        <taxon>Pseudomonadati</taxon>
        <taxon>Pseudomonadota</taxon>
        <taxon>Gammaproteobacteria</taxon>
        <taxon>Vibrionales</taxon>
        <taxon>Vibrionaceae</taxon>
        <taxon>Photobacterium</taxon>
    </lineage>
</organism>
<dbReference type="InterPro" id="IPR013563">
    <property type="entry name" value="Oligopep_ABC_C"/>
</dbReference>
<dbReference type="InterPro" id="IPR050388">
    <property type="entry name" value="ABC_Ni/Peptide_Import"/>
</dbReference>
<dbReference type="InterPro" id="IPR003439">
    <property type="entry name" value="ABC_transporter-like_ATP-bd"/>
</dbReference>
<reference evidence="11 12" key="1">
    <citation type="submission" date="2018-03" db="EMBL/GenBank/DDBJ databases">
        <title>Whole genome sequencing of Histamine producing bacteria.</title>
        <authorList>
            <person name="Butler K."/>
        </authorList>
    </citation>
    <scope>NUCLEOTIDE SEQUENCE [LARGE SCALE GENOMIC DNA]</scope>
    <source>
        <strain evidence="11 12">DSM 16190</strain>
    </source>
</reference>
<dbReference type="GO" id="GO:0005524">
    <property type="term" value="F:ATP binding"/>
    <property type="evidence" value="ECO:0007669"/>
    <property type="project" value="UniProtKB-KW"/>
</dbReference>
<evidence type="ECO:0000313" key="11">
    <source>
        <dbReference type="EMBL" id="PSW07169.1"/>
    </source>
</evidence>
<dbReference type="Pfam" id="PF00005">
    <property type="entry name" value="ABC_tran"/>
    <property type="match status" value="1"/>
</dbReference>